<reference evidence="5 6" key="1">
    <citation type="submission" date="2014-07" db="EMBL/GenBank/DDBJ databases">
        <title>Draft Genome Sequence of Gephyronic Acid Producer, Cystobacter violaceus Strain Cb vi76.</title>
        <authorList>
            <person name="Stevens D.C."/>
            <person name="Young J."/>
            <person name="Carmichael R."/>
            <person name="Tan J."/>
            <person name="Taylor R.E."/>
        </authorList>
    </citation>
    <scope>NUCLEOTIDE SEQUENCE [LARGE SCALE GENOMIC DNA]</scope>
    <source>
        <strain evidence="5 6">Cb vi76</strain>
    </source>
</reference>
<keyword evidence="2 4" id="KW-0479">Metal-binding</keyword>
<dbReference type="PIRSF" id="PIRSF005902">
    <property type="entry name" value="DNase_TatD"/>
    <property type="match status" value="1"/>
</dbReference>
<evidence type="ECO:0000256" key="4">
    <source>
        <dbReference type="PIRSR" id="PIRSR005902-1"/>
    </source>
</evidence>
<dbReference type="InterPro" id="IPR032466">
    <property type="entry name" value="Metal_Hydrolase"/>
</dbReference>
<dbReference type="Proteomes" id="UP000028547">
    <property type="component" value="Unassembled WGS sequence"/>
</dbReference>
<feature type="binding site" evidence="4">
    <location>
        <position position="7"/>
    </location>
    <ligand>
        <name>a divalent metal cation</name>
        <dbReference type="ChEBI" id="CHEBI:60240"/>
        <label>1</label>
    </ligand>
</feature>
<dbReference type="GO" id="GO:0046872">
    <property type="term" value="F:metal ion binding"/>
    <property type="evidence" value="ECO:0007669"/>
    <property type="project" value="UniProtKB-KW"/>
</dbReference>
<feature type="binding site" evidence="4">
    <location>
        <position position="210"/>
    </location>
    <ligand>
        <name>a divalent metal cation</name>
        <dbReference type="ChEBI" id="CHEBI:60240"/>
        <label>1</label>
    </ligand>
</feature>
<accession>A0A084T0S7</accession>
<feature type="binding site" evidence="4">
    <location>
        <position position="160"/>
    </location>
    <ligand>
        <name>a divalent metal cation</name>
        <dbReference type="ChEBI" id="CHEBI:60240"/>
        <label>2</label>
    </ligand>
</feature>
<comment type="caution">
    <text evidence="5">The sequence shown here is derived from an EMBL/GenBank/DDBJ whole genome shotgun (WGS) entry which is preliminary data.</text>
</comment>
<dbReference type="NCBIfam" id="TIGR00010">
    <property type="entry name" value="YchF/TatD family DNA exonuclease"/>
    <property type="match status" value="1"/>
</dbReference>
<dbReference type="RefSeq" id="WP_043389850.1">
    <property type="nucleotide sequence ID" value="NZ_JPMI01000019.1"/>
</dbReference>
<dbReference type="CDD" id="cd01310">
    <property type="entry name" value="TatD_DNAse"/>
    <property type="match status" value="1"/>
</dbReference>
<dbReference type="PANTHER" id="PTHR46124">
    <property type="entry name" value="D-AMINOACYL-TRNA DEACYLASE"/>
    <property type="match status" value="1"/>
</dbReference>
<feature type="binding site" evidence="4">
    <location>
        <position position="9"/>
    </location>
    <ligand>
        <name>a divalent metal cation</name>
        <dbReference type="ChEBI" id="CHEBI:60240"/>
        <label>1</label>
    </ligand>
</feature>
<dbReference type="SUPFAM" id="SSF51556">
    <property type="entry name" value="Metallo-dependent hydrolases"/>
    <property type="match status" value="1"/>
</dbReference>
<dbReference type="GO" id="GO:0004536">
    <property type="term" value="F:DNA nuclease activity"/>
    <property type="evidence" value="ECO:0007669"/>
    <property type="project" value="InterPro"/>
</dbReference>
<evidence type="ECO:0000313" key="5">
    <source>
        <dbReference type="EMBL" id="KFA94312.1"/>
    </source>
</evidence>
<dbReference type="InterPro" id="IPR015991">
    <property type="entry name" value="TatD/YcfH-like"/>
</dbReference>
<feature type="binding site" evidence="4">
    <location>
        <position position="131"/>
    </location>
    <ligand>
        <name>a divalent metal cation</name>
        <dbReference type="ChEBI" id="CHEBI:60240"/>
        <label>2</label>
    </ligand>
</feature>
<dbReference type="Gene3D" id="3.20.20.140">
    <property type="entry name" value="Metal-dependent hydrolases"/>
    <property type="match status" value="1"/>
</dbReference>
<dbReference type="GO" id="GO:0005829">
    <property type="term" value="C:cytosol"/>
    <property type="evidence" value="ECO:0007669"/>
    <property type="project" value="TreeGrafter"/>
</dbReference>
<keyword evidence="3 5" id="KW-0378">Hydrolase</keyword>
<evidence type="ECO:0000313" key="6">
    <source>
        <dbReference type="Proteomes" id="UP000028547"/>
    </source>
</evidence>
<dbReference type="FunFam" id="3.20.20.140:FF:000005">
    <property type="entry name" value="TatD family hydrolase"/>
    <property type="match status" value="1"/>
</dbReference>
<evidence type="ECO:0000256" key="2">
    <source>
        <dbReference type="ARBA" id="ARBA00022723"/>
    </source>
</evidence>
<gene>
    <name evidence="5" type="ORF">Q664_03680</name>
</gene>
<dbReference type="Pfam" id="PF01026">
    <property type="entry name" value="TatD_DNase"/>
    <property type="match status" value="1"/>
</dbReference>
<organism evidence="5 6">
    <name type="scientific">Archangium violaceum Cb vi76</name>
    <dbReference type="NCBI Taxonomy" id="1406225"/>
    <lineage>
        <taxon>Bacteria</taxon>
        <taxon>Pseudomonadati</taxon>
        <taxon>Myxococcota</taxon>
        <taxon>Myxococcia</taxon>
        <taxon>Myxococcales</taxon>
        <taxon>Cystobacterineae</taxon>
        <taxon>Archangiaceae</taxon>
        <taxon>Archangium</taxon>
    </lineage>
</organism>
<dbReference type="InterPro" id="IPR001130">
    <property type="entry name" value="TatD-like"/>
</dbReference>
<protein>
    <submittedName>
        <fullName evidence="5">Hydrolase TatD</fullName>
    </submittedName>
</protein>
<sequence>MRLVDSHCHFDRADSAYVEAALERARAAGLVHAVIVGQFQGPGDWGIALEVAAAHPEFLTATLGIHPHEAARATEADFEHLERTCARPEIHAVGEAGLDYYYEHSARDVQRQVFRRQCALAKRLGKPLVVHVRESTKGGDAHPECEAILKEEGMSRGVIHCFTGDTEAARRYLDLGFLLSLSGVVTYKKTEALQDAVRFAPLERLMVETDSPYLAPIPYRGKKNEPSYVVETAKKVAELKGVTLERVAEVTTANAAALFGFTV</sequence>
<proteinExistence type="inferred from homology"/>
<feature type="binding site" evidence="4">
    <location>
        <position position="95"/>
    </location>
    <ligand>
        <name>a divalent metal cation</name>
        <dbReference type="ChEBI" id="CHEBI:60240"/>
        <label>1</label>
    </ligand>
</feature>
<evidence type="ECO:0000256" key="3">
    <source>
        <dbReference type="ARBA" id="ARBA00022801"/>
    </source>
</evidence>
<comment type="similarity">
    <text evidence="1">Belongs to the metallo-dependent hydrolases superfamily. TatD-type hydrolase family.</text>
</comment>
<dbReference type="AlphaFoldDB" id="A0A084T0S7"/>
<dbReference type="PROSITE" id="PS01137">
    <property type="entry name" value="TATD_1"/>
    <property type="match status" value="1"/>
</dbReference>
<dbReference type="InterPro" id="IPR018228">
    <property type="entry name" value="DNase_TatD-rel_CS"/>
</dbReference>
<dbReference type="PANTHER" id="PTHR46124:SF2">
    <property type="entry name" value="D-AMINOACYL-TRNA DEACYLASE"/>
    <property type="match status" value="1"/>
</dbReference>
<dbReference type="GO" id="GO:0016788">
    <property type="term" value="F:hydrolase activity, acting on ester bonds"/>
    <property type="evidence" value="ECO:0007669"/>
    <property type="project" value="InterPro"/>
</dbReference>
<dbReference type="EMBL" id="JPMI01000019">
    <property type="protein sequence ID" value="KFA94312.1"/>
    <property type="molecule type" value="Genomic_DNA"/>
</dbReference>
<name>A0A084T0S7_9BACT</name>
<evidence type="ECO:0000256" key="1">
    <source>
        <dbReference type="ARBA" id="ARBA00009275"/>
    </source>
</evidence>